<dbReference type="GO" id="GO:0052621">
    <property type="term" value="F:diguanylate cyclase activity"/>
    <property type="evidence" value="ECO:0007669"/>
    <property type="project" value="UniProtKB-EC"/>
</dbReference>
<dbReference type="Pfam" id="PF00990">
    <property type="entry name" value="GGDEF"/>
    <property type="match status" value="1"/>
</dbReference>
<dbReference type="EMBL" id="CP036276">
    <property type="protein sequence ID" value="QDU44029.1"/>
    <property type="molecule type" value="Genomic_DNA"/>
</dbReference>
<dbReference type="InterPro" id="IPR029787">
    <property type="entry name" value="Nucleotide_cyclase"/>
</dbReference>
<dbReference type="InterPro" id="IPR000160">
    <property type="entry name" value="GGDEF_dom"/>
</dbReference>
<keyword evidence="3" id="KW-1133">Transmembrane helix</keyword>
<evidence type="ECO:0000313" key="6">
    <source>
        <dbReference type="Proteomes" id="UP000319383"/>
    </source>
</evidence>
<name>A0A517ZNH8_9PLAN</name>
<dbReference type="AlphaFoldDB" id="A0A517ZNH8"/>
<comment type="catalytic activity">
    <reaction evidence="2">
        <text>2 GTP = 3',3'-c-di-GMP + 2 diphosphate</text>
        <dbReference type="Rhea" id="RHEA:24898"/>
        <dbReference type="ChEBI" id="CHEBI:33019"/>
        <dbReference type="ChEBI" id="CHEBI:37565"/>
        <dbReference type="ChEBI" id="CHEBI:58805"/>
        <dbReference type="EC" id="2.7.7.65"/>
    </reaction>
</comment>
<keyword evidence="3" id="KW-0472">Membrane</keyword>
<dbReference type="CDD" id="cd01949">
    <property type="entry name" value="GGDEF"/>
    <property type="match status" value="1"/>
</dbReference>
<sequence length="310" mass="33762">MNASISSELGNISSSFWIMVLLAVAIAAGTGFAAGIFYARWSDKRSFSKARAGVAQLFQTVISTIDTAQEVCRLLEKCPGTFLKPNQTEQLVQKRNGLLEAISGLVRRHDPSYDATPSPVVAPSPEPTPFNVEWTIEPTDPATGLPGRQAFDENLALLMNAGQESERTSGLLLIKIDKFENLRSRLGVGDSDKLVKKMMAVVCRSVRDEDLVCRYSADMLAILMPDTDPETGRSVAGAARDSIRAYHFRVEEHGPEIFVTASFGYTACRPLDNPDLAVNRGADALSKSQQRGRNQLHAHDGQSIKHCLAG</sequence>
<organism evidence="5 6">
    <name type="scientific">Symmachiella dynata</name>
    <dbReference type="NCBI Taxonomy" id="2527995"/>
    <lineage>
        <taxon>Bacteria</taxon>
        <taxon>Pseudomonadati</taxon>
        <taxon>Planctomycetota</taxon>
        <taxon>Planctomycetia</taxon>
        <taxon>Planctomycetales</taxon>
        <taxon>Planctomycetaceae</taxon>
        <taxon>Symmachiella</taxon>
    </lineage>
</organism>
<evidence type="ECO:0000256" key="1">
    <source>
        <dbReference type="ARBA" id="ARBA00012528"/>
    </source>
</evidence>
<dbReference type="SUPFAM" id="SSF55073">
    <property type="entry name" value="Nucleotide cyclase"/>
    <property type="match status" value="1"/>
</dbReference>
<dbReference type="PANTHER" id="PTHR45138">
    <property type="entry name" value="REGULATORY COMPONENTS OF SENSORY TRANSDUCTION SYSTEM"/>
    <property type="match status" value="1"/>
</dbReference>
<dbReference type="InterPro" id="IPR050469">
    <property type="entry name" value="Diguanylate_Cyclase"/>
</dbReference>
<evidence type="ECO:0000256" key="3">
    <source>
        <dbReference type="SAM" id="Phobius"/>
    </source>
</evidence>
<protein>
    <recommendedName>
        <fullName evidence="1">diguanylate cyclase</fullName>
        <ecNumber evidence="1">2.7.7.65</ecNumber>
    </recommendedName>
</protein>
<keyword evidence="3" id="KW-0812">Transmembrane</keyword>
<dbReference type="PANTHER" id="PTHR45138:SF9">
    <property type="entry name" value="DIGUANYLATE CYCLASE DGCM-RELATED"/>
    <property type="match status" value="1"/>
</dbReference>
<dbReference type="Gene3D" id="3.30.70.270">
    <property type="match status" value="1"/>
</dbReference>
<dbReference type="RefSeq" id="WP_145376323.1">
    <property type="nucleotide sequence ID" value="NZ_CP036276.1"/>
</dbReference>
<dbReference type="SMART" id="SM00267">
    <property type="entry name" value="GGDEF"/>
    <property type="match status" value="1"/>
</dbReference>
<dbReference type="PROSITE" id="PS50887">
    <property type="entry name" value="GGDEF"/>
    <property type="match status" value="1"/>
</dbReference>
<dbReference type="Proteomes" id="UP000319383">
    <property type="component" value="Chromosome"/>
</dbReference>
<dbReference type="InterPro" id="IPR043128">
    <property type="entry name" value="Rev_trsase/Diguanyl_cyclase"/>
</dbReference>
<accession>A0A517ZNH8</accession>
<evidence type="ECO:0000259" key="4">
    <source>
        <dbReference type="PROSITE" id="PS50887"/>
    </source>
</evidence>
<reference evidence="5 6" key="1">
    <citation type="submission" date="2019-02" db="EMBL/GenBank/DDBJ databases">
        <title>Deep-cultivation of Planctomycetes and their phenomic and genomic characterization uncovers novel biology.</title>
        <authorList>
            <person name="Wiegand S."/>
            <person name="Jogler M."/>
            <person name="Boedeker C."/>
            <person name="Pinto D."/>
            <person name="Vollmers J."/>
            <person name="Rivas-Marin E."/>
            <person name="Kohn T."/>
            <person name="Peeters S.H."/>
            <person name="Heuer A."/>
            <person name="Rast P."/>
            <person name="Oberbeckmann S."/>
            <person name="Bunk B."/>
            <person name="Jeske O."/>
            <person name="Meyerdierks A."/>
            <person name="Storesund J.E."/>
            <person name="Kallscheuer N."/>
            <person name="Luecker S."/>
            <person name="Lage O.M."/>
            <person name="Pohl T."/>
            <person name="Merkel B.J."/>
            <person name="Hornburger P."/>
            <person name="Mueller R.-W."/>
            <person name="Bruemmer F."/>
            <person name="Labrenz M."/>
            <person name="Spormann A.M."/>
            <person name="Op den Camp H."/>
            <person name="Overmann J."/>
            <person name="Amann R."/>
            <person name="Jetten M.S.M."/>
            <person name="Mascher T."/>
            <person name="Medema M.H."/>
            <person name="Devos D.P."/>
            <person name="Kaster A.-K."/>
            <person name="Ovreas L."/>
            <person name="Rohde M."/>
            <person name="Galperin M.Y."/>
            <person name="Jogler C."/>
        </authorList>
    </citation>
    <scope>NUCLEOTIDE SEQUENCE [LARGE SCALE GENOMIC DNA]</scope>
    <source>
        <strain evidence="5 6">Mal52</strain>
    </source>
</reference>
<gene>
    <name evidence="5" type="primary">yegE</name>
    <name evidence="5" type="ORF">Mal52_25070</name>
</gene>
<evidence type="ECO:0000313" key="5">
    <source>
        <dbReference type="EMBL" id="QDU44029.1"/>
    </source>
</evidence>
<evidence type="ECO:0000256" key="2">
    <source>
        <dbReference type="ARBA" id="ARBA00034247"/>
    </source>
</evidence>
<dbReference type="EC" id="2.7.7.65" evidence="1"/>
<feature type="transmembrane region" description="Helical" evidence="3">
    <location>
        <begin position="16"/>
        <end position="39"/>
    </location>
</feature>
<dbReference type="NCBIfam" id="TIGR00254">
    <property type="entry name" value="GGDEF"/>
    <property type="match status" value="1"/>
</dbReference>
<keyword evidence="5" id="KW-0808">Transferase</keyword>
<keyword evidence="5" id="KW-0548">Nucleotidyltransferase</keyword>
<feature type="domain" description="GGDEF" evidence="4">
    <location>
        <begin position="167"/>
        <end position="301"/>
    </location>
</feature>
<dbReference type="KEGG" id="sdyn:Mal52_25070"/>
<proteinExistence type="predicted"/>
<keyword evidence="6" id="KW-1185">Reference proteome</keyword>